<keyword evidence="1" id="KW-0812">Transmembrane</keyword>
<accession>A0A1Y2HDX3</accession>
<feature type="transmembrane region" description="Helical" evidence="1">
    <location>
        <begin position="516"/>
        <end position="533"/>
    </location>
</feature>
<evidence type="ECO:0000256" key="1">
    <source>
        <dbReference type="SAM" id="Phobius"/>
    </source>
</evidence>
<proteinExistence type="predicted"/>
<dbReference type="SUPFAM" id="SSF53850">
    <property type="entry name" value="Periplasmic binding protein-like II"/>
    <property type="match status" value="1"/>
</dbReference>
<dbReference type="GO" id="GO:0043190">
    <property type="term" value="C:ATP-binding cassette (ABC) transporter complex"/>
    <property type="evidence" value="ECO:0007669"/>
    <property type="project" value="InterPro"/>
</dbReference>
<reference evidence="4 5" key="1">
    <citation type="submission" date="2016-07" db="EMBL/GenBank/DDBJ databases">
        <title>Pervasive Adenine N6-methylation of Active Genes in Fungi.</title>
        <authorList>
            <consortium name="DOE Joint Genome Institute"/>
            <person name="Mondo S.J."/>
            <person name="Dannebaum R.O."/>
            <person name="Kuo R.C."/>
            <person name="Labutti K."/>
            <person name="Haridas S."/>
            <person name="Kuo A."/>
            <person name="Salamov A."/>
            <person name="Ahrendt S.R."/>
            <person name="Lipzen A."/>
            <person name="Sullivan W."/>
            <person name="Andreopoulos W.B."/>
            <person name="Clum A."/>
            <person name="Lindquist E."/>
            <person name="Daum C."/>
            <person name="Ramamoorthy G.K."/>
            <person name="Gryganskyi A."/>
            <person name="Culley D."/>
            <person name="Magnuson J.K."/>
            <person name="James T.Y."/>
            <person name="O'Malley M.A."/>
            <person name="Stajich J.E."/>
            <person name="Spatafora J.W."/>
            <person name="Visel A."/>
            <person name="Grigoriev I.V."/>
        </authorList>
    </citation>
    <scope>NUCLEOTIDE SEQUENCE [LARGE SCALE GENOMIC DNA]</scope>
    <source>
        <strain evidence="4 5">PL171</strain>
    </source>
</reference>
<evidence type="ECO:0000313" key="4">
    <source>
        <dbReference type="EMBL" id="ORZ31272.1"/>
    </source>
</evidence>
<name>A0A1Y2HDX3_9FUNG</name>
<dbReference type="Proteomes" id="UP000193411">
    <property type="component" value="Unassembled WGS sequence"/>
</dbReference>
<protein>
    <recommendedName>
        <fullName evidence="3">ABC-type glycine betaine transport system substrate-binding domain-containing protein</fullName>
    </recommendedName>
</protein>
<dbReference type="Gene3D" id="3.40.190.100">
    <property type="entry name" value="Glycine betaine-binding periplasmic protein, domain 2"/>
    <property type="match status" value="1"/>
</dbReference>
<evidence type="ECO:0000256" key="2">
    <source>
        <dbReference type="SAM" id="SignalP"/>
    </source>
</evidence>
<sequence>MQPSLMTLFPIIIWLLSLAFIQLLEYMVPNQGLQCFDDAITSMDVDKSFNITSLVAGWDSNLLANSLVAIVLRERIGVSVQQLHTDTLYNWLLETTGIDYSTDAYSTRNVIAQGYADFDVENWNEYAGSTPRPVEGVSEGLLGYLGEVGWFVPSYVGQADPDLRSYISLKYDKARIFNPSVVPTIDDIQRPPTLLEIVTNRTNWPVCTSSSPSYNITACLLGALQAQAGNGTRGIIHAPNQRYWAAMDAVIIRTLGLNLDIHEIDPPGIESKLVTSLIEASRRREPWLGYLYTPNAMFSSLSGVNLSQVSLPQWTPECDAEYAANGTYPCGYGTTFVKRYVTTRLERQSKPAYDFLTKFRIDVQDMNHMLGVQLRMAQSESRQVGKHPAILVSGTSIVSCRRNGFSPIAAQLGLLVEQGFWYDETSRPTLPGFFKCSRPETCCPNGMCPLNATCAEGRTGVMCNACAKPGHSQWNDVCVDCSNPRTYGAGLLAIPVLCLVVAVAVFVVICRTRESIFLSDLLLFYQLTSFILARDDTSRIIMLKIVTFNIGSLFDGALPQNLCVLKDSDDSGSPNRPLSNLDRIFGKALLPFGFWLILASYHVLAVILLKLRSHLPLIDWIITRMPDDFRTAPSLGHFFFTRYCLPRHWQPRKISRASA</sequence>
<gene>
    <name evidence="4" type="ORF">BCR44DRAFT_1463908</name>
</gene>
<dbReference type="EMBL" id="MCFL01000062">
    <property type="protein sequence ID" value="ORZ31272.1"/>
    <property type="molecule type" value="Genomic_DNA"/>
</dbReference>
<dbReference type="GO" id="GO:0022857">
    <property type="term" value="F:transmembrane transporter activity"/>
    <property type="evidence" value="ECO:0007669"/>
    <property type="project" value="InterPro"/>
</dbReference>
<organism evidence="4 5">
    <name type="scientific">Catenaria anguillulae PL171</name>
    <dbReference type="NCBI Taxonomy" id="765915"/>
    <lineage>
        <taxon>Eukaryota</taxon>
        <taxon>Fungi</taxon>
        <taxon>Fungi incertae sedis</taxon>
        <taxon>Blastocladiomycota</taxon>
        <taxon>Blastocladiomycetes</taxon>
        <taxon>Blastocladiales</taxon>
        <taxon>Catenariaceae</taxon>
        <taxon>Catenaria</taxon>
    </lineage>
</organism>
<evidence type="ECO:0000259" key="3">
    <source>
        <dbReference type="Pfam" id="PF04069"/>
    </source>
</evidence>
<dbReference type="AlphaFoldDB" id="A0A1Y2HDX3"/>
<evidence type="ECO:0000313" key="5">
    <source>
        <dbReference type="Proteomes" id="UP000193411"/>
    </source>
</evidence>
<dbReference type="Pfam" id="PF04069">
    <property type="entry name" value="OpuAC"/>
    <property type="match status" value="1"/>
</dbReference>
<feature type="domain" description="ABC-type glycine betaine transport system substrate-binding" evidence="3">
    <location>
        <begin position="253"/>
        <end position="370"/>
    </location>
</feature>
<comment type="caution">
    <text evidence="4">The sequence shown here is derived from an EMBL/GenBank/DDBJ whole genome shotgun (WGS) entry which is preliminary data.</text>
</comment>
<keyword evidence="2" id="KW-0732">Signal</keyword>
<feature type="transmembrane region" description="Helical" evidence="1">
    <location>
        <begin position="588"/>
        <end position="609"/>
    </location>
</feature>
<keyword evidence="5" id="KW-1185">Reference proteome</keyword>
<feature type="transmembrane region" description="Helical" evidence="1">
    <location>
        <begin position="487"/>
        <end position="509"/>
    </location>
</feature>
<keyword evidence="1" id="KW-0472">Membrane</keyword>
<keyword evidence="1" id="KW-1133">Transmembrane helix</keyword>
<feature type="chain" id="PRO_5012982891" description="ABC-type glycine betaine transport system substrate-binding domain-containing protein" evidence="2">
    <location>
        <begin position="27"/>
        <end position="659"/>
    </location>
</feature>
<dbReference type="InterPro" id="IPR007210">
    <property type="entry name" value="ABC_Gly_betaine_transp_sub-bd"/>
</dbReference>
<feature type="signal peptide" evidence="2">
    <location>
        <begin position="1"/>
        <end position="26"/>
    </location>
</feature>